<comment type="caution">
    <text evidence="2">The sequence shown here is derived from an EMBL/GenBank/DDBJ whole genome shotgun (WGS) entry which is preliminary data.</text>
</comment>
<feature type="compositionally biased region" description="Acidic residues" evidence="1">
    <location>
        <begin position="88"/>
        <end position="97"/>
    </location>
</feature>
<feature type="compositionally biased region" description="Basic and acidic residues" evidence="1">
    <location>
        <begin position="102"/>
        <end position="112"/>
    </location>
</feature>
<feature type="non-terminal residue" evidence="2">
    <location>
        <position position="1"/>
    </location>
</feature>
<evidence type="ECO:0000313" key="3">
    <source>
        <dbReference type="Proteomes" id="UP000324800"/>
    </source>
</evidence>
<organism evidence="2 3">
    <name type="scientific">Streblomastix strix</name>
    <dbReference type="NCBI Taxonomy" id="222440"/>
    <lineage>
        <taxon>Eukaryota</taxon>
        <taxon>Metamonada</taxon>
        <taxon>Preaxostyla</taxon>
        <taxon>Oxymonadida</taxon>
        <taxon>Streblomastigidae</taxon>
        <taxon>Streblomastix</taxon>
    </lineage>
</organism>
<gene>
    <name evidence="2" type="ORF">EZS28_031668</name>
</gene>
<evidence type="ECO:0000256" key="1">
    <source>
        <dbReference type="SAM" id="MobiDB-lite"/>
    </source>
</evidence>
<dbReference type="EMBL" id="SNRW01013274">
    <property type="protein sequence ID" value="KAA6372804.1"/>
    <property type="molecule type" value="Genomic_DNA"/>
</dbReference>
<protein>
    <submittedName>
        <fullName evidence="2">Uncharacterized protein</fullName>
    </submittedName>
</protein>
<reference evidence="2 3" key="1">
    <citation type="submission" date="2019-03" db="EMBL/GenBank/DDBJ databases">
        <title>Single cell metagenomics reveals metabolic interactions within the superorganism composed of flagellate Streblomastix strix and complex community of Bacteroidetes bacteria on its surface.</title>
        <authorList>
            <person name="Treitli S.C."/>
            <person name="Kolisko M."/>
            <person name="Husnik F."/>
            <person name="Keeling P."/>
            <person name="Hampl V."/>
        </authorList>
    </citation>
    <scope>NUCLEOTIDE SEQUENCE [LARGE SCALE GENOMIC DNA]</scope>
    <source>
        <strain evidence="2">ST1C</strain>
    </source>
</reference>
<dbReference type="Proteomes" id="UP000324800">
    <property type="component" value="Unassembled WGS sequence"/>
</dbReference>
<feature type="compositionally biased region" description="Acidic residues" evidence="1">
    <location>
        <begin position="1"/>
        <end position="15"/>
    </location>
</feature>
<feature type="compositionally biased region" description="Acidic residues" evidence="1">
    <location>
        <begin position="113"/>
        <end position="127"/>
    </location>
</feature>
<sequence>EEDKDDDDDKDEDISNDSVDKADVYEQSDVELEEQKKENERLRELFIKNRNRRSVVRRTNAMKKETKMKIITYDYQSKQNKIKYGIIDPDDDNDNEQNGDNRLLEKDGNKQFDDEDDDDDDNEKDDDDDYQFVYEYYIDKNNKKKKKKKKKVMNKKRKGFLLSEEGIGGARQAWQGIPLMHDDRAIIVSMDKVGNIRQQQQQYQIQQQQINEMLGLSINQIGAGKDSRQFNLYNTNNGIYNVGKEYEGVQKELLEKQRQRYLQLALITKEPPPLIMQQQQLNYSQCL</sequence>
<feature type="region of interest" description="Disordered" evidence="1">
    <location>
        <begin position="85"/>
        <end position="127"/>
    </location>
</feature>
<evidence type="ECO:0000313" key="2">
    <source>
        <dbReference type="EMBL" id="KAA6372804.1"/>
    </source>
</evidence>
<proteinExistence type="predicted"/>
<dbReference type="AlphaFoldDB" id="A0A5J4URJ0"/>
<name>A0A5J4URJ0_9EUKA</name>
<feature type="region of interest" description="Disordered" evidence="1">
    <location>
        <begin position="1"/>
        <end position="40"/>
    </location>
</feature>
<accession>A0A5J4URJ0</accession>